<organism evidence="1 2">
    <name type="scientific">Neoaquamicrobium microcysteis</name>
    <dbReference type="NCBI Taxonomy" id="2682781"/>
    <lineage>
        <taxon>Bacteria</taxon>
        <taxon>Pseudomonadati</taxon>
        <taxon>Pseudomonadota</taxon>
        <taxon>Alphaproteobacteria</taxon>
        <taxon>Hyphomicrobiales</taxon>
        <taxon>Phyllobacteriaceae</taxon>
        <taxon>Neoaquamicrobium</taxon>
    </lineage>
</organism>
<dbReference type="OrthoDB" id="7862470at2"/>
<proteinExistence type="predicted"/>
<gene>
    <name evidence="1" type="ORF">FY036_01315</name>
</gene>
<dbReference type="AlphaFoldDB" id="A0A5D4H6H0"/>
<dbReference type="Proteomes" id="UP000323258">
    <property type="component" value="Unassembled WGS sequence"/>
</dbReference>
<evidence type="ECO:0008006" key="3">
    <source>
        <dbReference type="Google" id="ProtNLM"/>
    </source>
</evidence>
<protein>
    <recommendedName>
        <fullName evidence="3">Lipoprotein</fullName>
    </recommendedName>
</protein>
<evidence type="ECO:0000313" key="1">
    <source>
        <dbReference type="EMBL" id="TYR36114.1"/>
    </source>
</evidence>
<reference evidence="1 2" key="1">
    <citation type="submission" date="2019-08" db="EMBL/GenBank/DDBJ databases">
        <authorList>
            <person name="Seo Y.L."/>
        </authorList>
    </citation>
    <scope>NUCLEOTIDE SEQUENCE [LARGE SCALE GENOMIC DNA]</scope>
    <source>
        <strain evidence="1 2">MaA-C15</strain>
    </source>
</reference>
<dbReference type="PROSITE" id="PS51257">
    <property type="entry name" value="PROKAR_LIPOPROTEIN"/>
    <property type="match status" value="1"/>
</dbReference>
<comment type="caution">
    <text evidence="1">The sequence shown here is derived from an EMBL/GenBank/DDBJ whole genome shotgun (WGS) entry which is preliminary data.</text>
</comment>
<name>A0A5D4H6H0_9HYPH</name>
<evidence type="ECO:0000313" key="2">
    <source>
        <dbReference type="Proteomes" id="UP000323258"/>
    </source>
</evidence>
<dbReference type="RefSeq" id="WP_148912910.1">
    <property type="nucleotide sequence ID" value="NZ_VSZS01000048.1"/>
</dbReference>
<keyword evidence="2" id="KW-1185">Reference proteome</keyword>
<dbReference type="EMBL" id="VSZS01000048">
    <property type="protein sequence ID" value="TYR36114.1"/>
    <property type="molecule type" value="Genomic_DNA"/>
</dbReference>
<sequence length="134" mass="13826">MKSICFALGAAVLLGGCASRSNEIQASYVSPLMYQSLDCEQLQGEAQRVSQRAMAAAGVQDKKAGQDAAVMAVGLVLFWPALFFTSGDGAAAAEVGRLKGEMQAIETASTANGCGIVFEKAPPPKPVVASNSDR</sequence>
<accession>A0A5D4H6H0</accession>
<reference evidence="1 2" key="2">
    <citation type="submission" date="2019-09" db="EMBL/GenBank/DDBJ databases">
        <title>Mesorhizobium sp. MaA-C15 isolated from Microcystis aeruginosa.</title>
        <authorList>
            <person name="Jeong S.E."/>
            <person name="Jin H.M."/>
            <person name="Jeon C.O."/>
        </authorList>
    </citation>
    <scope>NUCLEOTIDE SEQUENCE [LARGE SCALE GENOMIC DNA]</scope>
    <source>
        <strain evidence="1 2">MaA-C15</strain>
    </source>
</reference>